<feature type="compositionally biased region" description="Basic and acidic residues" evidence="10">
    <location>
        <begin position="1"/>
        <end position="23"/>
    </location>
</feature>
<dbReference type="CTD" id="31118"/>
<keyword evidence="7" id="KW-0472">Membrane</keyword>
<dbReference type="GO" id="GO:0006904">
    <property type="term" value="P:vesicle docking involved in exocytosis"/>
    <property type="evidence" value="ECO:0007669"/>
    <property type="project" value="TreeGrafter"/>
</dbReference>
<dbReference type="GO" id="GO:0007032">
    <property type="term" value="P:endosome organization"/>
    <property type="evidence" value="ECO:0007669"/>
    <property type="project" value="EnsemblMetazoa"/>
</dbReference>
<feature type="coiled-coil region" evidence="9">
    <location>
        <begin position="849"/>
        <end position="883"/>
    </location>
</feature>
<dbReference type="GO" id="GO:0031594">
    <property type="term" value="C:neuromuscular junction"/>
    <property type="evidence" value="ECO:0007669"/>
    <property type="project" value="EnsemblMetazoa"/>
</dbReference>
<dbReference type="GO" id="GO:0033263">
    <property type="term" value="C:CORVET complex"/>
    <property type="evidence" value="ECO:0007669"/>
    <property type="project" value="EnsemblMetazoa"/>
</dbReference>
<dbReference type="GO" id="GO:0030674">
    <property type="term" value="F:protein-macromolecule adaptor activity"/>
    <property type="evidence" value="ECO:0007669"/>
    <property type="project" value="TreeGrafter"/>
</dbReference>
<dbReference type="AlphaFoldDB" id="B3MYL2"/>
<dbReference type="GO" id="GO:0033292">
    <property type="term" value="P:T-tubule organization"/>
    <property type="evidence" value="ECO:0007669"/>
    <property type="project" value="EnsemblMetazoa"/>
</dbReference>
<organism evidence="13 14">
    <name type="scientific">Drosophila ananassae</name>
    <name type="common">Fruit fly</name>
    <dbReference type="NCBI Taxonomy" id="7217"/>
    <lineage>
        <taxon>Eukaryota</taxon>
        <taxon>Metazoa</taxon>
        <taxon>Ecdysozoa</taxon>
        <taxon>Arthropoda</taxon>
        <taxon>Hexapoda</taxon>
        <taxon>Insecta</taxon>
        <taxon>Pterygota</taxon>
        <taxon>Neoptera</taxon>
        <taxon>Endopterygota</taxon>
        <taxon>Diptera</taxon>
        <taxon>Brachycera</taxon>
        <taxon>Muscomorpha</taxon>
        <taxon>Ephydroidea</taxon>
        <taxon>Drosophilidae</taxon>
        <taxon>Drosophila</taxon>
        <taxon>Sophophora</taxon>
    </lineage>
</organism>
<evidence type="ECO:0000256" key="9">
    <source>
        <dbReference type="SAM" id="Coils"/>
    </source>
</evidence>
<dbReference type="STRING" id="7217.B3MYL2"/>
<dbReference type="GO" id="GO:0045022">
    <property type="term" value="P:early endosome to late endosome transport"/>
    <property type="evidence" value="ECO:0007669"/>
    <property type="project" value="EnsemblMetazoa"/>
</dbReference>
<dbReference type="PhylomeDB" id="B3MYL2"/>
<evidence type="ECO:0000256" key="10">
    <source>
        <dbReference type="SAM" id="MobiDB-lite"/>
    </source>
</evidence>
<keyword evidence="4" id="KW-0479">Metal-binding</keyword>
<dbReference type="FunCoup" id="B3MYL2">
    <property type="interactions" value="2323"/>
</dbReference>
<dbReference type="OrthoDB" id="1845386at2759"/>
<dbReference type="GO" id="GO:0019905">
    <property type="term" value="F:syntaxin binding"/>
    <property type="evidence" value="ECO:0007669"/>
    <property type="project" value="EnsemblMetazoa"/>
</dbReference>
<name>B3MYL2_DROAN</name>
<dbReference type="GO" id="GO:0005764">
    <property type="term" value="C:lysosome"/>
    <property type="evidence" value="ECO:0007669"/>
    <property type="project" value="EnsemblMetazoa"/>
</dbReference>
<dbReference type="PROSITE" id="PS50236">
    <property type="entry name" value="CHCR"/>
    <property type="match status" value="1"/>
</dbReference>
<dbReference type="GO" id="GO:0000421">
    <property type="term" value="C:autophagosome membrane"/>
    <property type="evidence" value="ECO:0007669"/>
    <property type="project" value="EnsemblMetazoa"/>
</dbReference>
<feature type="repeat" description="CHCR" evidence="8">
    <location>
        <begin position="658"/>
        <end position="812"/>
    </location>
</feature>
<evidence type="ECO:0000256" key="3">
    <source>
        <dbReference type="ARBA" id="ARBA00017338"/>
    </source>
</evidence>
<keyword evidence="6" id="KW-0862">Zinc</keyword>
<dbReference type="PANTHER" id="PTHR23323">
    <property type="entry name" value="VACUOLAR PROTEIN SORTING-ASSOCIATED PROTEIN"/>
    <property type="match status" value="1"/>
</dbReference>
<dbReference type="OMA" id="WIQREKW"/>
<dbReference type="GO" id="GO:0009267">
    <property type="term" value="P:cellular response to starvation"/>
    <property type="evidence" value="ECO:0007669"/>
    <property type="project" value="EnsemblMetazoa"/>
</dbReference>
<comment type="similarity">
    <text evidence="2">Belongs to the VPS18 family.</text>
</comment>
<evidence type="ECO:0000256" key="2">
    <source>
        <dbReference type="ARBA" id="ARBA00010454"/>
    </source>
</evidence>
<dbReference type="Proteomes" id="UP000007801">
    <property type="component" value="Unassembled WGS sequence"/>
</dbReference>
<dbReference type="GO" id="GO:0160156">
    <property type="term" value="P:secretory granule-lysosome fusion"/>
    <property type="evidence" value="ECO:0007669"/>
    <property type="project" value="EnsemblMetazoa"/>
</dbReference>
<dbReference type="eggNOG" id="KOG2034">
    <property type="taxonomic scope" value="Eukaryota"/>
</dbReference>
<dbReference type="InterPro" id="IPR000547">
    <property type="entry name" value="Clathrin_H-chain/VPS_repeat"/>
</dbReference>
<dbReference type="GO" id="GO:0061357">
    <property type="term" value="P:positive regulation of Wnt protein secretion"/>
    <property type="evidence" value="ECO:0007669"/>
    <property type="project" value="EnsemblMetazoa"/>
</dbReference>
<dbReference type="HOGENOM" id="CLU_003488_1_0_1"/>
<dbReference type="GO" id="GO:0098693">
    <property type="term" value="P:regulation of synaptic vesicle cycle"/>
    <property type="evidence" value="ECO:0007669"/>
    <property type="project" value="EnsemblMetazoa"/>
</dbReference>
<dbReference type="GO" id="GO:0048072">
    <property type="term" value="P:compound eye pigmentation"/>
    <property type="evidence" value="ECO:0007669"/>
    <property type="project" value="EnsemblMetazoa"/>
</dbReference>
<dbReference type="PANTHER" id="PTHR23323:SF26">
    <property type="entry name" value="VACUOLAR PROTEIN SORTING-ASSOCIATED PROTEIN 18 HOMOLOG"/>
    <property type="match status" value="1"/>
</dbReference>
<evidence type="ECO:0000256" key="4">
    <source>
        <dbReference type="ARBA" id="ARBA00022723"/>
    </source>
</evidence>
<dbReference type="GO" id="GO:0008057">
    <property type="term" value="P:eye pigment granule organization"/>
    <property type="evidence" value="ECO:0007669"/>
    <property type="project" value="EnsemblMetazoa"/>
</dbReference>
<evidence type="ECO:0000313" key="14">
    <source>
        <dbReference type="Proteomes" id="UP000007801"/>
    </source>
</evidence>
<dbReference type="InterPro" id="IPR007810">
    <property type="entry name" value="Pep3/Vps18_beta-prop"/>
</dbReference>
<evidence type="ECO:0000259" key="11">
    <source>
        <dbReference type="Pfam" id="PF05131"/>
    </source>
</evidence>
<keyword evidence="5" id="KW-0863">Zinc-finger</keyword>
<reference evidence="13 14" key="1">
    <citation type="journal article" date="2007" name="Nature">
        <title>Evolution of genes and genomes on the Drosophila phylogeny.</title>
        <authorList>
            <consortium name="Drosophila 12 Genomes Consortium"/>
            <person name="Clark A.G."/>
            <person name="Eisen M.B."/>
            <person name="Smith D.R."/>
            <person name="Bergman C.M."/>
            <person name="Oliver B."/>
            <person name="Markow T.A."/>
            <person name="Kaufman T.C."/>
            <person name="Kellis M."/>
            <person name="Gelbart W."/>
            <person name="Iyer V.N."/>
            <person name="Pollard D.A."/>
            <person name="Sackton T.B."/>
            <person name="Larracuente A.M."/>
            <person name="Singh N.D."/>
            <person name="Abad J.P."/>
            <person name="Abt D.N."/>
            <person name="Adryan B."/>
            <person name="Aguade M."/>
            <person name="Akashi H."/>
            <person name="Anderson W.W."/>
            <person name="Aquadro C.F."/>
            <person name="Ardell D.H."/>
            <person name="Arguello R."/>
            <person name="Artieri C.G."/>
            <person name="Barbash D.A."/>
            <person name="Barker D."/>
            <person name="Barsanti P."/>
            <person name="Batterham P."/>
            <person name="Batzoglou S."/>
            <person name="Begun D."/>
            <person name="Bhutkar A."/>
            <person name="Blanco E."/>
            <person name="Bosak S.A."/>
            <person name="Bradley R.K."/>
            <person name="Brand A.D."/>
            <person name="Brent M.R."/>
            <person name="Brooks A.N."/>
            <person name="Brown R.H."/>
            <person name="Butlin R.K."/>
            <person name="Caggese C."/>
            <person name="Calvi B.R."/>
            <person name="Bernardo de Carvalho A."/>
            <person name="Caspi A."/>
            <person name="Castrezana S."/>
            <person name="Celniker S.E."/>
            <person name="Chang J.L."/>
            <person name="Chapple C."/>
            <person name="Chatterji S."/>
            <person name="Chinwalla A."/>
            <person name="Civetta A."/>
            <person name="Clifton S.W."/>
            <person name="Comeron J.M."/>
            <person name="Costello J.C."/>
            <person name="Coyne J.A."/>
            <person name="Daub J."/>
            <person name="David R.G."/>
            <person name="Delcher A.L."/>
            <person name="Delehaunty K."/>
            <person name="Do C.B."/>
            <person name="Ebling H."/>
            <person name="Edwards K."/>
            <person name="Eickbush T."/>
            <person name="Evans J.D."/>
            <person name="Filipski A."/>
            <person name="Findeiss S."/>
            <person name="Freyhult E."/>
            <person name="Fulton L."/>
            <person name="Fulton R."/>
            <person name="Garcia A.C."/>
            <person name="Gardiner A."/>
            <person name="Garfield D.A."/>
            <person name="Garvin B.E."/>
            <person name="Gibson G."/>
            <person name="Gilbert D."/>
            <person name="Gnerre S."/>
            <person name="Godfrey J."/>
            <person name="Good R."/>
            <person name="Gotea V."/>
            <person name="Gravely B."/>
            <person name="Greenberg A.J."/>
            <person name="Griffiths-Jones S."/>
            <person name="Gross S."/>
            <person name="Guigo R."/>
            <person name="Gustafson E.A."/>
            <person name="Haerty W."/>
            <person name="Hahn M.W."/>
            <person name="Halligan D.L."/>
            <person name="Halpern A.L."/>
            <person name="Halter G.M."/>
            <person name="Han M.V."/>
            <person name="Heger A."/>
            <person name="Hillier L."/>
            <person name="Hinrichs A.S."/>
            <person name="Holmes I."/>
            <person name="Hoskins R.A."/>
            <person name="Hubisz M.J."/>
            <person name="Hultmark D."/>
            <person name="Huntley M.A."/>
            <person name="Jaffe D.B."/>
            <person name="Jagadeeshan S."/>
            <person name="Jeck W.R."/>
            <person name="Johnson J."/>
            <person name="Jones C.D."/>
            <person name="Jordan W.C."/>
            <person name="Karpen G.H."/>
            <person name="Kataoka E."/>
            <person name="Keightley P.D."/>
            <person name="Kheradpour P."/>
            <person name="Kirkness E.F."/>
            <person name="Koerich L.B."/>
            <person name="Kristiansen K."/>
            <person name="Kudrna D."/>
            <person name="Kulathinal R.J."/>
            <person name="Kumar S."/>
            <person name="Kwok R."/>
            <person name="Lander E."/>
            <person name="Langley C.H."/>
            <person name="Lapoint R."/>
            <person name="Lazzaro B.P."/>
            <person name="Lee S.J."/>
            <person name="Levesque L."/>
            <person name="Li R."/>
            <person name="Lin C.F."/>
            <person name="Lin M.F."/>
            <person name="Lindblad-Toh K."/>
            <person name="Llopart A."/>
            <person name="Long M."/>
            <person name="Low L."/>
            <person name="Lozovsky E."/>
            <person name="Lu J."/>
            <person name="Luo M."/>
            <person name="Machado C.A."/>
            <person name="Makalowski W."/>
            <person name="Marzo M."/>
            <person name="Matsuda M."/>
            <person name="Matzkin L."/>
            <person name="McAllister B."/>
            <person name="McBride C.S."/>
            <person name="McKernan B."/>
            <person name="McKernan K."/>
            <person name="Mendez-Lago M."/>
            <person name="Minx P."/>
            <person name="Mollenhauer M.U."/>
            <person name="Montooth K."/>
            <person name="Mount S.M."/>
            <person name="Mu X."/>
            <person name="Myers E."/>
            <person name="Negre B."/>
            <person name="Newfeld S."/>
            <person name="Nielsen R."/>
            <person name="Noor M.A."/>
            <person name="O'Grady P."/>
            <person name="Pachter L."/>
            <person name="Papaceit M."/>
            <person name="Parisi M.J."/>
            <person name="Parisi M."/>
            <person name="Parts L."/>
            <person name="Pedersen J.S."/>
            <person name="Pesole G."/>
            <person name="Phillippy A.M."/>
            <person name="Ponting C.P."/>
            <person name="Pop M."/>
            <person name="Porcelli D."/>
            <person name="Powell J.R."/>
            <person name="Prohaska S."/>
            <person name="Pruitt K."/>
            <person name="Puig M."/>
            <person name="Quesneville H."/>
            <person name="Ram K.R."/>
            <person name="Rand D."/>
            <person name="Rasmussen M.D."/>
            <person name="Reed L.K."/>
            <person name="Reenan R."/>
            <person name="Reily A."/>
            <person name="Remington K.A."/>
            <person name="Rieger T.T."/>
            <person name="Ritchie M.G."/>
            <person name="Robin C."/>
            <person name="Rogers Y.H."/>
            <person name="Rohde C."/>
            <person name="Rozas J."/>
            <person name="Rubenfield M.J."/>
            <person name="Ruiz A."/>
            <person name="Russo S."/>
            <person name="Salzberg S.L."/>
            <person name="Sanchez-Gracia A."/>
            <person name="Saranga D.J."/>
            <person name="Sato H."/>
            <person name="Schaeffer S.W."/>
            <person name="Schatz M.C."/>
            <person name="Schlenke T."/>
            <person name="Schwartz R."/>
            <person name="Segarra C."/>
            <person name="Singh R.S."/>
            <person name="Sirot L."/>
            <person name="Sirota M."/>
            <person name="Sisneros N.B."/>
            <person name="Smith C.D."/>
            <person name="Smith T.F."/>
            <person name="Spieth J."/>
            <person name="Stage D.E."/>
            <person name="Stark A."/>
            <person name="Stephan W."/>
            <person name="Strausberg R.L."/>
            <person name="Strempel S."/>
            <person name="Sturgill D."/>
            <person name="Sutton G."/>
            <person name="Sutton G.G."/>
            <person name="Tao W."/>
            <person name="Teichmann S."/>
            <person name="Tobari Y.N."/>
            <person name="Tomimura Y."/>
            <person name="Tsolas J.M."/>
            <person name="Valente V.L."/>
            <person name="Venter E."/>
            <person name="Venter J.C."/>
            <person name="Vicario S."/>
            <person name="Vieira F.G."/>
            <person name="Vilella A.J."/>
            <person name="Villasante A."/>
            <person name="Walenz B."/>
            <person name="Wang J."/>
            <person name="Wasserman M."/>
            <person name="Watts T."/>
            <person name="Wilson D."/>
            <person name="Wilson R.K."/>
            <person name="Wing R.A."/>
            <person name="Wolfner M.F."/>
            <person name="Wong A."/>
            <person name="Wong G.K."/>
            <person name="Wu C.I."/>
            <person name="Wu G."/>
            <person name="Yamamoto D."/>
            <person name="Yang H.P."/>
            <person name="Yang S.P."/>
            <person name="Yorke J.A."/>
            <person name="Yoshida K."/>
            <person name="Zdobnov E."/>
            <person name="Zhang P."/>
            <person name="Zhang Y."/>
            <person name="Zimin A.V."/>
            <person name="Baldwin J."/>
            <person name="Abdouelleil A."/>
            <person name="Abdulkadir J."/>
            <person name="Abebe A."/>
            <person name="Abera B."/>
            <person name="Abreu J."/>
            <person name="Acer S.C."/>
            <person name="Aftuck L."/>
            <person name="Alexander A."/>
            <person name="An P."/>
            <person name="Anderson E."/>
            <person name="Anderson S."/>
            <person name="Arachi H."/>
            <person name="Azer M."/>
            <person name="Bachantsang P."/>
            <person name="Barry A."/>
            <person name="Bayul T."/>
            <person name="Berlin A."/>
            <person name="Bessette D."/>
            <person name="Bloom T."/>
            <person name="Blye J."/>
            <person name="Boguslavskiy L."/>
            <person name="Bonnet C."/>
            <person name="Boukhgalter B."/>
            <person name="Bourzgui I."/>
            <person name="Brown A."/>
            <person name="Cahill P."/>
            <person name="Channer S."/>
            <person name="Cheshatsang Y."/>
            <person name="Chuda L."/>
            <person name="Citroen M."/>
            <person name="Collymore A."/>
            <person name="Cooke P."/>
            <person name="Costello M."/>
            <person name="D'Aco K."/>
            <person name="Daza R."/>
            <person name="De Haan G."/>
            <person name="DeGray S."/>
            <person name="DeMaso C."/>
            <person name="Dhargay N."/>
            <person name="Dooley K."/>
            <person name="Dooley E."/>
            <person name="Doricent M."/>
            <person name="Dorje P."/>
            <person name="Dorjee K."/>
            <person name="Dupes A."/>
            <person name="Elong R."/>
            <person name="Falk J."/>
            <person name="Farina A."/>
            <person name="Faro S."/>
            <person name="Ferguson D."/>
            <person name="Fisher S."/>
            <person name="Foley C.D."/>
            <person name="Franke A."/>
            <person name="Friedrich D."/>
            <person name="Gadbois L."/>
            <person name="Gearin G."/>
            <person name="Gearin C.R."/>
            <person name="Giannoukos G."/>
            <person name="Goode T."/>
            <person name="Graham J."/>
            <person name="Grandbois E."/>
            <person name="Grewal S."/>
            <person name="Gyaltsen K."/>
            <person name="Hafez N."/>
            <person name="Hagos B."/>
            <person name="Hall J."/>
            <person name="Henson C."/>
            <person name="Hollinger A."/>
            <person name="Honan T."/>
            <person name="Huard M.D."/>
            <person name="Hughes L."/>
            <person name="Hurhula B."/>
            <person name="Husby M.E."/>
            <person name="Kamat A."/>
            <person name="Kanga B."/>
            <person name="Kashin S."/>
            <person name="Khazanovich D."/>
            <person name="Kisner P."/>
            <person name="Lance K."/>
            <person name="Lara M."/>
            <person name="Lee W."/>
            <person name="Lennon N."/>
            <person name="Letendre F."/>
            <person name="LeVine R."/>
            <person name="Lipovsky A."/>
            <person name="Liu X."/>
            <person name="Liu J."/>
            <person name="Liu S."/>
            <person name="Lokyitsang T."/>
            <person name="Lokyitsang Y."/>
            <person name="Lubonja R."/>
            <person name="Lui A."/>
            <person name="MacDonald P."/>
            <person name="Magnisalis V."/>
            <person name="Maru K."/>
            <person name="Matthews C."/>
            <person name="McCusker W."/>
            <person name="McDonough S."/>
            <person name="Mehta T."/>
            <person name="Meldrim J."/>
            <person name="Meneus L."/>
            <person name="Mihai O."/>
            <person name="Mihalev A."/>
            <person name="Mihova T."/>
            <person name="Mittelman R."/>
            <person name="Mlenga V."/>
            <person name="Montmayeur A."/>
            <person name="Mulrain L."/>
            <person name="Navidi A."/>
            <person name="Naylor J."/>
            <person name="Negash T."/>
            <person name="Nguyen T."/>
            <person name="Nguyen N."/>
            <person name="Nicol R."/>
            <person name="Norbu C."/>
            <person name="Norbu N."/>
            <person name="Novod N."/>
            <person name="O'Neill B."/>
            <person name="Osman S."/>
            <person name="Markiewicz E."/>
            <person name="Oyono O.L."/>
            <person name="Patti C."/>
            <person name="Phunkhang P."/>
            <person name="Pierre F."/>
            <person name="Priest M."/>
            <person name="Raghuraman S."/>
            <person name="Rege F."/>
            <person name="Reyes R."/>
            <person name="Rise C."/>
            <person name="Rogov P."/>
            <person name="Ross K."/>
            <person name="Ryan E."/>
            <person name="Settipalli S."/>
            <person name="Shea T."/>
            <person name="Sherpa N."/>
            <person name="Shi L."/>
            <person name="Shih D."/>
            <person name="Sparrow T."/>
            <person name="Spaulding J."/>
            <person name="Stalker J."/>
            <person name="Stange-Thomann N."/>
            <person name="Stavropoulos S."/>
            <person name="Stone C."/>
            <person name="Strader C."/>
            <person name="Tesfaye S."/>
            <person name="Thomson T."/>
            <person name="Thoulutsang Y."/>
            <person name="Thoulutsang D."/>
            <person name="Topham K."/>
            <person name="Topping I."/>
            <person name="Tsamla T."/>
            <person name="Vassiliev H."/>
            <person name="Vo A."/>
            <person name="Wangchuk T."/>
            <person name="Wangdi T."/>
            <person name="Weiand M."/>
            <person name="Wilkinson J."/>
            <person name="Wilson A."/>
            <person name="Yadav S."/>
            <person name="Young G."/>
            <person name="Yu Q."/>
            <person name="Zembek L."/>
            <person name="Zhong D."/>
            <person name="Zimmer A."/>
            <person name="Zwirko Z."/>
            <person name="Jaffe D.B."/>
            <person name="Alvarez P."/>
            <person name="Brockman W."/>
            <person name="Butler J."/>
            <person name="Chin C."/>
            <person name="Gnerre S."/>
            <person name="Grabherr M."/>
            <person name="Kleber M."/>
            <person name="Mauceli E."/>
            <person name="MacCallum I."/>
        </authorList>
    </citation>
    <scope>NUCLEOTIDE SEQUENCE [LARGE SCALE GENOMIC DNA]</scope>
    <source>
        <strain evidence="14">Tucson 14024-0371.13</strain>
    </source>
</reference>
<evidence type="ECO:0000313" key="13">
    <source>
        <dbReference type="EMBL" id="EDV32706.1"/>
    </source>
</evidence>
<dbReference type="GO" id="GO:0008333">
    <property type="term" value="P:endosome to lysosome transport"/>
    <property type="evidence" value="ECO:0007669"/>
    <property type="project" value="EnsemblMetazoa"/>
</dbReference>
<feature type="region of interest" description="Disordered" evidence="10">
    <location>
        <begin position="1"/>
        <end position="47"/>
    </location>
</feature>
<dbReference type="GO" id="GO:0006898">
    <property type="term" value="P:receptor-mediated endocytosis"/>
    <property type="evidence" value="ECO:0007669"/>
    <property type="project" value="EnsemblMetazoa"/>
</dbReference>
<evidence type="ECO:0000259" key="12">
    <source>
        <dbReference type="Pfam" id="PF26148"/>
    </source>
</evidence>
<dbReference type="GO" id="GO:0051301">
    <property type="term" value="P:cell division"/>
    <property type="evidence" value="ECO:0007669"/>
    <property type="project" value="EnsemblMetazoa"/>
</dbReference>
<evidence type="ECO:0000256" key="7">
    <source>
        <dbReference type="ARBA" id="ARBA00023136"/>
    </source>
</evidence>
<dbReference type="InterPro" id="IPR058919">
    <property type="entry name" value="Pep3/Vps18_RING_C"/>
</dbReference>
<gene>
    <name evidence="13" type="primary">Dana\GF22166</name>
    <name evidence="13" type="synonym">dana_GLEANR_6146</name>
    <name evidence="13" type="ORF">GF22166</name>
</gene>
<dbReference type="Pfam" id="PF05131">
    <property type="entry name" value="Pep3_Vps18"/>
    <property type="match status" value="1"/>
</dbReference>
<dbReference type="GO" id="GO:0034058">
    <property type="term" value="P:endosomal vesicle fusion"/>
    <property type="evidence" value="ECO:0007669"/>
    <property type="project" value="EnsemblMetazoa"/>
</dbReference>
<dbReference type="GO" id="GO:0031902">
    <property type="term" value="C:late endosome membrane"/>
    <property type="evidence" value="ECO:0007669"/>
    <property type="project" value="UniProtKB-SubCell"/>
</dbReference>
<evidence type="ECO:0000256" key="8">
    <source>
        <dbReference type="PROSITE-ProRule" id="PRU01006"/>
    </source>
</evidence>
<dbReference type="EMBL" id="CH902632">
    <property type="protein sequence ID" value="EDV32706.1"/>
    <property type="molecule type" value="Genomic_DNA"/>
</dbReference>
<feature type="domain" description="Pep3/Vps18 RING C-terminal" evidence="12">
    <location>
        <begin position="888"/>
        <end position="948"/>
    </location>
</feature>
<dbReference type="SMR" id="B3MYL2"/>
<evidence type="ECO:0000256" key="6">
    <source>
        <dbReference type="ARBA" id="ARBA00022833"/>
    </source>
</evidence>
<dbReference type="GO" id="GO:0008270">
    <property type="term" value="F:zinc ion binding"/>
    <property type="evidence" value="ECO:0007669"/>
    <property type="project" value="UniProtKB-KW"/>
</dbReference>
<accession>B3MYL2</accession>
<keyword evidence="9" id="KW-0175">Coiled coil</keyword>
<sequence length="1008" mass="115502">MAHATPKEPRFLPRVERVPKNKPEAASGNPFVATSSGNPFDTDDEEEQQGIFSKHKMLLRIPTKANGEMLHLTVSKNWLFCIMNNAERTTLLRFFLPRAIPPGEAVLDKYLSGTGYKITRIFLDPTGHHLIVSLVPKSAGSGVSPDFLYVHCTQTAQAQTLKVRRIEKFKDHEITAVAFNPFHGNDTTTGSILLGTSRGLIFETELSPAGEGHIPKKQVYDLGLGRLKYPITGLRLLCASIGSRYMVVVTSPECIYAFKETLRPDERSLNPIFANYVSGVQEPHCEERKTDLNYSQLRFYATPQSKYPKQWAWLCGVGIRVGELALEDSTGATLVGDTLISLDFDKKTYLSYEERRLSIPKAFVLTEFHAVLLYADHIRAICLLNQQLVYKESFDEAEVGRPLNIERDELTGSIYVYTTKTLFNLKVTNEERNIWHIYLEKGQYERAMASAAGNLEHLQVVLERRAEAAFEEGAHEVAANFYAETEHPFEEVCLKFMVLPDKRPIINYVKKRLRKLTTGKPLDLASVDEDHANAVKAMVLWLIDLYLIQINMPDQDAERREAWQTEYDEFMADPHVLAFTVNNSADAQELIAQHADPTNMAKFAIAIGDYEQVVTQQLKADNYSGALQTLAQQRKPELFYKYIPLLMGKLPKPTVDTLMAQGSRLDLEKLVPDMVVIETREQREQTMRYLEFAIYQLNTTYDAVHNILLHLYAEHQPKQLMKYLEIQGRDETLVHYNIQYALKVCTDLEVKEACVFLQCLLNMWDPAVALALTFDIKLAKETANRQTDAQLRRRLWLRIAYHDIKGTDDVKKALNLLKECDLLRIEDLLPFFADFQKIDNFKDPICEALEKYNKSIQELRHEMDETQKQSDRVQRELQKLREHKILITPEDNCSLCNLMALAKPFFAFMCGHKFHNDCLEKQVVPLLTKERSRELTTLKHQLEAELQSQQASGAVPKQQAVEMQRKRLKIQTQIEDILAGDCLFCGLYIEIVDQPLVDDWDQVNVEWE</sequence>
<dbReference type="GO" id="GO:0032456">
    <property type="term" value="P:endocytic recycling"/>
    <property type="evidence" value="ECO:0007669"/>
    <property type="project" value="EnsemblMetazoa"/>
</dbReference>
<dbReference type="GO" id="GO:0097352">
    <property type="term" value="P:autophagosome maturation"/>
    <property type="evidence" value="ECO:0007669"/>
    <property type="project" value="EnsemblMetazoa"/>
</dbReference>
<dbReference type="KEGG" id="dan:6504833"/>
<dbReference type="Pfam" id="PF26148">
    <property type="entry name" value="VPS18_RING_C"/>
    <property type="match status" value="1"/>
</dbReference>
<evidence type="ECO:0000256" key="5">
    <source>
        <dbReference type="ARBA" id="ARBA00022771"/>
    </source>
</evidence>
<dbReference type="InParanoid" id="B3MYL2"/>
<comment type="subcellular location">
    <subcellularLocation>
        <location evidence="1">Late endosome membrane</location>
        <topology evidence="1">Peripheral membrane protein</topology>
        <orientation evidence="1">Cytoplasmic side</orientation>
    </subcellularLocation>
</comment>
<evidence type="ECO:0000256" key="1">
    <source>
        <dbReference type="ARBA" id="ARBA00004492"/>
    </source>
</evidence>
<proteinExistence type="inferred from homology"/>
<dbReference type="GO" id="GO:0008340">
    <property type="term" value="P:determination of adult lifespan"/>
    <property type="evidence" value="ECO:0007669"/>
    <property type="project" value="EnsemblMetazoa"/>
</dbReference>
<dbReference type="GO" id="GO:0007220">
    <property type="term" value="P:Notch receptor processing"/>
    <property type="evidence" value="ECO:0007669"/>
    <property type="project" value="EnsemblMetazoa"/>
</dbReference>
<dbReference type="GO" id="GO:0007040">
    <property type="term" value="P:lysosome organization"/>
    <property type="evidence" value="ECO:0007669"/>
    <property type="project" value="TreeGrafter"/>
</dbReference>
<dbReference type="GO" id="GO:0007298">
    <property type="term" value="P:border follicle cell migration"/>
    <property type="evidence" value="ECO:0007669"/>
    <property type="project" value="EnsemblMetazoa"/>
</dbReference>
<keyword evidence="14" id="KW-1185">Reference proteome</keyword>
<feature type="domain" description="Pep3/Vps18 beta-propeller" evidence="11">
    <location>
        <begin position="51"/>
        <end position="427"/>
    </location>
</feature>
<dbReference type="GO" id="GO:0006622">
    <property type="term" value="P:protein targeting to lysosome"/>
    <property type="evidence" value="ECO:0007669"/>
    <property type="project" value="EnsemblMetazoa"/>
</dbReference>
<dbReference type="GeneID" id="6504833"/>
<dbReference type="GO" id="GO:0030897">
    <property type="term" value="C:HOPS complex"/>
    <property type="evidence" value="ECO:0007669"/>
    <property type="project" value="EnsemblMetazoa"/>
</dbReference>
<protein>
    <recommendedName>
        <fullName evidence="3">Vacuolar protein sorting-associated protein 18 homolog</fullName>
    </recommendedName>
</protein>